<dbReference type="EMBL" id="JAAAID010000824">
    <property type="protein sequence ID" value="KAG0013602.1"/>
    <property type="molecule type" value="Genomic_DNA"/>
</dbReference>
<sequence>MFAETDTVQVIVRPPSYERTLLNIVKYDSRLGDLAWKEDTFRSFPVHGVNNFKTLRQRPELCFFDKTAFIMALESFSEPVLVFLRPRRSGKSLGLSTLAHFHGREHLPDYKPLFEGLAIDEHMKKGDEATHNLSQMLNESIKRFYMTYEPYLRMSVDYLIANSIKDNAAESITACVDIVHDLHYGGRIRQLSNEYPVPIDSVQWKLPRRSNVDNVLEGFWASVKSGLGYREIAKCYITGVSPQSLVDNTSGLNVVQYVSWGPELASFCGLTGADVCCAGAPWEAARSYQFDLIWMSGKVSLSFIST</sequence>
<evidence type="ECO:0000259" key="1">
    <source>
        <dbReference type="Pfam" id="PF09820"/>
    </source>
</evidence>
<dbReference type="PANTHER" id="PTHR34825:SF1">
    <property type="entry name" value="AAA-ATPASE-LIKE DOMAIN-CONTAINING PROTEIN"/>
    <property type="match status" value="1"/>
</dbReference>
<dbReference type="AlphaFoldDB" id="A0A9P6SZY4"/>
<dbReference type="Pfam" id="PF09820">
    <property type="entry name" value="AAA-ATPase_like"/>
    <property type="match status" value="1"/>
</dbReference>
<protein>
    <recommendedName>
        <fullName evidence="1">AAA-ATPase-like domain-containing protein</fullName>
    </recommendedName>
</protein>
<proteinExistence type="predicted"/>
<name>A0A9P6SZY4_9FUNG</name>
<dbReference type="Proteomes" id="UP000703661">
    <property type="component" value="Unassembled WGS sequence"/>
</dbReference>
<organism evidence="2 3">
    <name type="scientific">Entomortierella chlamydospora</name>
    <dbReference type="NCBI Taxonomy" id="101097"/>
    <lineage>
        <taxon>Eukaryota</taxon>
        <taxon>Fungi</taxon>
        <taxon>Fungi incertae sedis</taxon>
        <taxon>Mucoromycota</taxon>
        <taxon>Mortierellomycotina</taxon>
        <taxon>Mortierellomycetes</taxon>
        <taxon>Mortierellales</taxon>
        <taxon>Mortierellaceae</taxon>
        <taxon>Entomortierella</taxon>
    </lineage>
</organism>
<evidence type="ECO:0000313" key="3">
    <source>
        <dbReference type="Proteomes" id="UP000703661"/>
    </source>
</evidence>
<dbReference type="InterPro" id="IPR018631">
    <property type="entry name" value="AAA-ATPase-like_dom"/>
</dbReference>
<gene>
    <name evidence="2" type="ORF">BGZ80_010966</name>
</gene>
<evidence type="ECO:0000313" key="2">
    <source>
        <dbReference type="EMBL" id="KAG0013602.1"/>
    </source>
</evidence>
<accession>A0A9P6SZY4</accession>
<dbReference type="PANTHER" id="PTHR34825">
    <property type="entry name" value="CONSERVED PROTEIN, WITH A WEAK D-GALACTARATE DEHYDRATASE/ALTRONATE HYDROLASE DOMAIN"/>
    <property type="match status" value="1"/>
</dbReference>
<reference evidence="2" key="1">
    <citation type="journal article" date="2020" name="Fungal Divers.">
        <title>Resolving the Mortierellaceae phylogeny through synthesis of multi-gene phylogenetics and phylogenomics.</title>
        <authorList>
            <person name="Vandepol N."/>
            <person name="Liber J."/>
            <person name="Desiro A."/>
            <person name="Na H."/>
            <person name="Kennedy M."/>
            <person name="Barry K."/>
            <person name="Grigoriev I.V."/>
            <person name="Miller A.N."/>
            <person name="O'Donnell K."/>
            <person name="Stajich J.E."/>
            <person name="Bonito G."/>
        </authorList>
    </citation>
    <scope>NUCLEOTIDE SEQUENCE</scope>
    <source>
        <strain evidence="2">NRRL 2769</strain>
    </source>
</reference>
<keyword evidence="3" id="KW-1185">Reference proteome</keyword>
<comment type="caution">
    <text evidence="2">The sequence shown here is derived from an EMBL/GenBank/DDBJ whole genome shotgun (WGS) entry which is preliminary data.</text>
</comment>
<feature type="domain" description="AAA-ATPase-like" evidence="1">
    <location>
        <begin position="48"/>
        <end position="245"/>
    </location>
</feature>